<dbReference type="SMART" id="SM00479">
    <property type="entry name" value="EXOIII"/>
    <property type="match status" value="1"/>
</dbReference>
<keyword evidence="4" id="KW-0698">rRNA processing</keyword>
<evidence type="ECO:0000256" key="5">
    <source>
        <dbReference type="ARBA" id="ARBA00022722"/>
    </source>
</evidence>
<evidence type="ECO:0000256" key="1">
    <source>
        <dbReference type="ARBA" id="ARBA00004123"/>
    </source>
</evidence>
<evidence type="ECO:0000256" key="8">
    <source>
        <dbReference type="ARBA" id="ARBA00023242"/>
    </source>
</evidence>
<dbReference type="Gene3D" id="3.30.420.10">
    <property type="entry name" value="Ribonuclease H-like superfamily/Ribonuclease H"/>
    <property type="match status" value="1"/>
</dbReference>
<protein>
    <recommendedName>
        <fullName evidence="3">RNA exonuclease 4</fullName>
    </recommendedName>
</protein>
<dbReference type="FunFam" id="3.30.420.10:FF:000007">
    <property type="entry name" value="Interferon-stimulated exonuclease gene 20"/>
    <property type="match status" value="1"/>
</dbReference>
<keyword evidence="8" id="KW-0539">Nucleus</keyword>
<keyword evidence="5" id="KW-0540">Nuclease</keyword>
<evidence type="ECO:0000259" key="11">
    <source>
        <dbReference type="SMART" id="SM00479"/>
    </source>
</evidence>
<evidence type="ECO:0000256" key="4">
    <source>
        <dbReference type="ARBA" id="ARBA00022552"/>
    </source>
</evidence>
<dbReference type="InterPro" id="IPR047021">
    <property type="entry name" value="REXO1/3/4-like"/>
</dbReference>
<dbReference type="InterPro" id="IPR037431">
    <property type="entry name" value="REX4_DEDDh_dom"/>
</dbReference>
<comment type="function">
    <text evidence="9">Exoribonuclease involved in ribosome biosynthesis. Involved in the processing of ITS1, the internal transcribed spacer localized between the 18S and 5.8S rRNAs.</text>
</comment>
<dbReference type="CDD" id="cd06144">
    <property type="entry name" value="REX4_like"/>
    <property type="match status" value="1"/>
</dbReference>
<dbReference type="OrthoDB" id="8191639at2759"/>
<feature type="region of interest" description="Disordered" evidence="10">
    <location>
        <begin position="1"/>
        <end position="35"/>
    </location>
</feature>
<gene>
    <name evidence="12" type="ORF">INT47_009925</name>
</gene>
<evidence type="ECO:0000256" key="10">
    <source>
        <dbReference type="SAM" id="MobiDB-lite"/>
    </source>
</evidence>
<dbReference type="PANTHER" id="PTHR12801:SF45">
    <property type="entry name" value="RNA EXONUCLEASE 4"/>
    <property type="match status" value="1"/>
</dbReference>
<comment type="subcellular location">
    <subcellularLocation>
        <location evidence="1">Nucleus</location>
    </subcellularLocation>
</comment>
<evidence type="ECO:0000256" key="6">
    <source>
        <dbReference type="ARBA" id="ARBA00022801"/>
    </source>
</evidence>
<dbReference type="InterPro" id="IPR012337">
    <property type="entry name" value="RNaseH-like_sf"/>
</dbReference>
<dbReference type="InterPro" id="IPR013520">
    <property type="entry name" value="Ribonucl_H"/>
</dbReference>
<proteinExistence type="inferred from homology"/>
<dbReference type="GO" id="GO:0006364">
    <property type="term" value="P:rRNA processing"/>
    <property type="evidence" value="ECO:0007669"/>
    <property type="project" value="UniProtKB-KW"/>
</dbReference>
<organism evidence="12 13">
    <name type="scientific">Mucor saturninus</name>
    <dbReference type="NCBI Taxonomy" id="64648"/>
    <lineage>
        <taxon>Eukaryota</taxon>
        <taxon>Fungi</taxon>
        <taxon>Fungi incertae sedis</taxon>
        <taxon>Mucoromycota</taxon>
        <taxon>Mucoromycotina</taxon>
        <taxon>Mucoromycetes</taxon>
        <taxon>Mucorales</taxon>
        <taxon>Mucorineae</taxon>
        <taxon>Mucoraceae</taxon>
        <taxon>Mucor</taxon>
    </lineage>
</organism>
<dbReference type="GO" id="GO:0003676">
    <property type="term" value="F:nucleic acid binding"/>
    <property type="evidence" value="ECO:0007669"/>
    <property type="project" value="InterPro"/>
</dbReference>
<reference evidence="12" key="1">
    <citation type="submission" date="2020-12" db="EMBL/GenBank/DDBJ databases">
        <title>Metabolic potential, ecology and presence of endohyphal bacteria is reflected in genomic diversity of Mucoromycotina.</title>
        <authorList>
            <person name="Muszewska A."/>
            <person name="Okrasinska A."/>
            <person name="Steczkiewicz K."/>
            <person name="Drgas O."/>
            <person name="Orlowska M."/>
            <person name="Perlinska-Lenart U."/>
            <person name="Aleksandrzak-Piekarczyk T."/>
            <person name="Szatraj K."/>
            <person name="Zielenkiewicz U."/>
            <person name="Pilsyk S."/>
            <person name="Malc E."/>
            <person name="Mieczkowski P."/>
            <person name="Kruszewska J.S."/>
            <person name="Biernat P."/>
            <person name="Pawlowska J."/>
        </authorList>
    </citation>
    <scope>NUCLEOTIDE SEQUENCE</scope>
    <source>
        <strain evidence="12">WA0000017839</strain>
    </source>
</reference>
<keyword evidence="6" id="KW-0378">Hydrolase</keyword>
<keyword evidence="13" id="KW-1185">Reference proteome</keyword>
<dbReference type="GO" id="GO:0000027">
    <property type="term" value="P:ribosomal large subunit assembly"/>
    <property type="evidence" value="ECO:0007669"/>
    <property type="project" value="TreeGrafter"/>
</dbReference>
<evidence type="ECO:0000256" key="7">
    <source>
        <dbReference type="ARBA" id="ARBA00022839"/>
    </source>
</evidence>
<comment type="similarity">
    <text evidence="2">Belongs to the REXO4 family.</text>
</comment>
<dbReference type="Pfam" id="PF00929">
    <property type="entry name" value="RNase_T"/>
    <property type="match status" value="1"/>
</dbReference>
<evidence type="ECO:0000313" key="13">
    <source>
        <dbReference type="Proteomes" id="UP000603453"/>
    </source>
</evidence>
<feature type="compositionally biased region" description="Acidic residues" evidence="10">
    <location>
        <begin position="342"/>
        <end position="355"/>
    </location>
</feature>
<feature type="domain" description="Exonuclease" evidence="11">
    <location>
        <begin position="134"/>
        <end position="297"/>
    </location>
</feature>
<dbReference type="PANTHER" id="PTHR12801">
    <property type="entry name" value="RNA EXONUCLEASE REXO1 / RECO3 FAMILY MEMBER-RELATED"/>
    <property type="match status" value="1"/>
</dbReference>
<evidence type="ECO:0000313" key="12">
    <source>
        <dbReference type="EMBL" id="KAG2194034.1"/>
    </source>
</evidence>
<dbReference type="Proteomes" id="UP000603453">
    <property type="component" value="Unassembled WGS sequence"/>
</dbReference>
<evidence type="ECO:0000256" key="3">
    <source>
        <dbReference type="ARBA" id="ARBA00016937"/>
    </source>
</evidence>
<feature type="compositionally biased region" description="Basic and acidic residues" evidence="10">
    <location>
        <begin position="312"/>
        <end position="329"/>
    </location>
</feature>
<name>A0A8H7UXB4_9FUNG</name>
<comment type="caution">
    <text evidence="12">The sequence shown here is derived from an EMBL/GenBank/DDBJ whole genome shotgun (WGS) entry which is preliminary data.</text>
</comment>
<dbReference type="InterPro" id="IPR036397">
    <property type="entry name" value="RNaseH_sf"/>
</dbReference>
<evidence type="ECO:0000256" key="2">
    <source>
        <dbReference type="ARBA" id="ARBA00010489"/>
    </source>
</evidence>
<dbReference type="GO" id="GO:0008408">
    <property type="term" value="F:3'-5' exonuclease activity"/>
    <property type="evidence" value="ECO:0007669"/>
    <property type="project" value="InterPro"/>
</dbReference>
<dbReference type="AlphaFoldDB" id="A0A8H7UXB4"/>
<keyword evidence="7" id="KW-0269">Exonuclease</keyword>
<dbReference type="GO" id="GO:0005634">
    <property type="term" value="C:nucleus"/>
    <property type="evidence" value="ECO:0007669"/>
    <property type="project" value="UniProtKB-SubCell"/>
</dbReference>
<accession>A0A8H7UXB4</accession>
<dbReference type="SUPFAM" id="SSF53098">
    <property type="entry name" value="Ribonuclease H-like"/>
    <property type="match status" value="1"/>
</dbReference>
<evidence type="ECO:0000256" key="9">
    <source>
        <dbReference type="ARBA" id="ARBA00025599"/>
    </source>
</evidence>
<dbReference type="EMBL" id="JAEPRD010000208">
    <property type="protein sequence ID" value="KAG2194034.1"/>
    <property type="molecule type" value="Genomic_DNA"/>
</dbReference>
<sequence>MAKGKKSTKPVASSNWKKLLPTIAPADSKKKRKAADDFEISPNFKCWDKRQRIEKMKASHNAKKTVTTTTTTTTTTTKETIPDKDELWFGEDVDEDDLKNVYAHKETPQEQKLKKKSLVAKMNAVTGDQARLGKYVAIDCEMVGVGPEGTDSALARVSLVNFHGAVLLDIYVKPQEKVTDYRTHVSGIEAKHLESEEALSFKDAQFKAEAIIRGRILVGHAVYNDLQALMISHPALLIRDTSRYKPFRKLAKGRTPGLKMLVNEVLGISIQSGSHSSVEDARFTMQLYKSVKLEWEKSFGAKSGLILKKFSAKEEQNSSKKKVSIKEVAEDSESNSQSDSNSDSDSEDDASDDEE</sequence>
<feature type="region of interest" description="Disordered" evidence="10">
    <location>
        <begin position="312"/>
        <end position="355"/>
    </location>
</feature>